<proteinExistence type="predicted"/>
<dbReference type="AlphaFoldDB" id="A0A844CLG9"/>
<keyword evidence="1" id="KW-0808">Transferase</keyword>
<dbReference type="GO" id="GO:0016740">
    <property type="term" value="F:transferase activity"/>
    <property type="evidence" value="ECO:0007669"/>
    <property type="project" value="UniProtKB-KW"/>
</dbReference>
<comment type="caution">
    <text evidence="1">The sequence shown here is derived from an EMBL/GenBank/DDBJ whole genome shotgun (WGS) entry which is preliminary data.</text>
</comment>
<dbReference type="Pfam" id="PF13704">
    <property type="entry name" value="Glyco_tranf_2_4"/>
    <property type="match status" value="1"/>
</dbReference>
<dbReference type="OrthoDB" id="7203640at2"/>
<sequence length="322" mass="36168">MSTPTWGLVATIKADSTDILNFAAHHLDLGAHRVHIYLDEDAPAAREALIGHPKCRVVLCDEGYWKRRAKRKGRPAKHQPRQTMNATHCYNRNPQVDWLAHLDVDEFLWPTASLPDQLAALPDDTLSARVRPIEALAPDPADPPPEGQIWAKSCARHLGPRRDETNAIYPTYGDHLNGGFLSHVAGKVLVRTGHEGVSLRIHNAFQHGEKDNAPALLPETQLVHMHGHDWDHWQKYYRFRLAQGSYRDGLKAAPMADGVALTMNQLFTLLEDEGGEDALRAFYTEVCTATPDLRARLARFDHLHAIRLNLTGKRTKHFPESS</sequence>
<gene>
    <name evidence="1" type="ORF">FDP25_02615</name>
</gene>
<evidence type="ECO:0000313" key="1">
    <source>
        <dbReference type="EMBL" id="MRU14315.1"/>
    </source>
</evidence>
<dbReference type="EMBL" id="SZWE01000001">
    <property type="protein sequence ID" value="MRU14315.1"/>
    <property type="molecule type" value="Genomic_DNA"/>
</dbReference>
<protein>
    <submittedName>
        <fullName evidence="1">Glycosyltransferase family 2 protein</fullName>
    </submittedName>
</protein>
<dbReference type="Proteomes" id="UP000564704">
    <property type="component" value="Unassembled WGS sequence"/>
</dbReference>
<organism evidence="1 2">
    <name type="scientific">Roseovarius bejariae</name>
    <dbReference type="NCBI Taxonomy" id="2576383"/>
    <lineage>
        <taxon>Bacteria</taxon>
        <taxon>Pseudomonadati</taxon>
        <taxon>Pseudomonadota</taxon>
        <taxon>Alphaproteobacteria</taxon>
        <taxon>Rhodobacterales</taxon>
        <taxon>Roseobacteraceae</taxon>
        <taxon>Roseovarius</taxon>
    </lineage>
</organism>
<name>A0A844CLG9_9RHOB</name>
<accession>A0A844CLG9</accession>
<dbReference type="RefSeq" id="WP_154148650.1">
    <property type="nucleotide sequence ID" value="NZ_SZWE01000001.1"/>
</dbReference>
<evidence type="ECO:0000313" key="2">
    <source>
        <dbReference type="Proteomes" id="UP000564704"/>
    </source>
</evidence>
<keyword evidence="2" id="KW-1185">Reference proteome</keyword>
<reference evidence="1 2" key="1">
    <citation type="submission" date="2019-05" db="EMBL/GenBank/DDBJ databases">
        <title>Roseovarius bejariae sp. nov., a moderately halophylic bacterium isolated from a saline soil in Rambla Salada (Murcia).</title>
        <authorList>
            <person name="Castro D.J."/>
            <person name="Gomez-Altuve A."/>
            <person name="Reina J.C."/>
            <person name="Rodriguez M."/>
            <person name="Sampedro I."/>
            <person name="Llamas I."/>
            <person name="Martinez-Checa F."/>
        </authorList>
    </citation>
    <scope>NUCLEOTIDE SEQUENCE [LARGE SCALE GENOMIC DNA]</scope>
    <source>
        <strain evidence="1 2">A21</strain>
    </source>
</reference>